<protein>
    <submittedName>
        <fullName evidence="3">Kelch domain-containing protein 2</fullName>
    </submittedName>
</protein>
<evidence type="ECO:0000313" key="4">
    <source>
        <dbReference type="Proteomes" id="UP000324222"/>
    </source>
</evidence>
<evidence type="ECO:0000313" key="3">
    <source>
        <dbReference type="EMBL" id="MPC12898.1"/>
    </source>
</evidence>
<sequence length="411" mass="47427">MMLGAGERREMDTSQTRQAPEEYQFVHRRAGHVMVAHNKRLYVWGGYMELPHSRPYTLMTNSKSSYHSAIDVWVFDPLLSTWTRKMSRGDIPQQLSGSCAAVHEDHMYMFGGWANIASDNMENNLNSLWRLHLPTLTWKLLRPEGMPPFPCDKAACWVHNNRFFVFGGFGPAINSSRVEEVIVNFVRDDVYYSGWIDQLVYYDIDNNVWMWPRTKGVKPTPRAAHAADVCGDKVYIFGGRFKNARMNELHCLDLRNWTWSGNLMDDTLQEVPDGRSWHTFKFVSENKAVVYGGFNSSEQVLNDIWLLDIRSRKWCRTPKPRASSRLWHTAAVAHPGEITFYGGIQNNLLDHTRPKDHAEEMLVLRFSPPCLKRLTIEAICETGEELQSQWKVLPQTLQHILAVRLSPDNIS</sequence>
<dbReference type="AlphaFoldDB" id="A0A5B7CUR9"/>
<dbReference type="EMBL" id="VSRR010000244">
    <property type="protein sequence ID" value="MPC12898.1"/>
    <property type="molecule type" value="Genomic_DNA"/>
</dbReference>
<dbReference type="Proteomes" id="UP000324222">
    <property type="component" value="Unassembled WGS sequence"/>
</dbReference>
<accession>A0A5B7CUR9</accession>
<reference evidence="3 4" key="1">
    <citation type="submission" date="2019-05" db="EMBL/GenBank/DDBJ databases">
        <title>Another draft genome of Portunus trituberculatus and its Hox gene families provides insights of decapod evolution.</title>
        <authorList>
            <person name="Jeong J.-H."/>
            <person name="Song I."/>
            <person name="Kim S."/>
            <person name="Choi T."/>
            <person name="Kim D."/>
            <person name="Ryu S."/>
            <person name="Kim W."/>
        </authorList>
    </citation>
    <scope>NUCLEOTIDE SEQUENCE [LARGE SCALE GENOMIC DNA]</scope>
    <source>
        <tissue evidence="3">Muscle</tissue>
    </source>
</reference>
<evidence type="ECO:0000256" key="1">
    <source>
        <dbReference type="ARBA" id="ARBA00022441"/>
    </source>
</evidence>
<keyword evidence="4" id="KW-1185">Reference proteome</keyword>
<comment type="caution">
    <text evidence="3">The sequence shown here is derived from an EMBL/GenBank/DDBJ whole genome shotgun (WGS) entry which is preliminary data.</text>
</comment>
<dbReference type="SUPFAM" id="SSF117281">
    <property type="entry name" value="Kelch motif"/>
    <property type="match status" value="2"/>
</dbReference>
<dbReference type="InterPro" id="IPR015915">
    <property type="entry name" value="Kelch-typ_b-propeller"/>
</dbReference>
<proteinExistence type="predicted"/>
<evidence type="ECO:0000256" key="2">
    <source>
        <dbReference type="ARBA" id="ARBA00022737"/>
    </source>
</evidence>
<dbReference type="PANTHER" id="PTHR46228">
    <property type="entry name" value="KELCH DOMAIN-CONTAINING PROTEIN"/>
    <property type="match status" value="1"/>
</dbReference>
<keyword evidence="1" id="KW-0880">Kelch repeat</keyword>
<dbReference type="Pfam" id="PF24681">
    <property type="entry name" value="Kelch_KLHDC2_KLHL20_DRC7"/>
    <property type="match status" value="2"/>
</dbReference>
<organism evidence="3 4">
    <name type="scientific">Portunus trituberculatus</name>
    <name type="common">Swimming crab</name>
    <name type="synonym">Neptunus trituberculatus</name>
    <dbReference type="NCBI Taxonomy" id="210409"/>
    <lineage>
        <taxon>Eukaryota</taxon>
        <taxon>Metazoa</taxon>
        <taxon>Ecdysozoa</taxon>
        <taxon>Arthropoda</taxon>
        <taxon>Crustacea</taxon>
        <taxon>Multicrustacea</taxon>
        <taxon>Malacostraca</taxon>
        <taxon>Eumalacostraca</taxon>
        <taxon>Eucarida</taxon>
        <taxon>Decapoda</taxon>
        <taxon>Pleocyemata</taxon>
        <taxon>Brachyura</taxon>
        <taxon>Eubrachyura</taxon>
        <taxon>Portunoidea</taxon>
        <taxon>Portunidae</taxon>
        <taxon>Portuninae</taxon>
        <taxon>Portunus</taxon>
    </lineage>
</organism>
<keyword evidence="2" id="KW-0677">Repeat</keyword>
<gene>
    <name evidence="3" type="primary">KLHDC2</name>
    <name evidence="3" type="ORF">E2C01_005613</name>
</gene>
<name>A0A5B7CUR9_PORTR</name>
<dbReference type="Gene3D" id="2.120.10.80">
    <property type="entry name" value="Kelch-type beta propeller"/>
    <property type="match status" value="2"/>
</dbReference>
<dbReference type="OrthoDB" id="6329155at2759"/>
<dbReference type="PANTHER" id="PTHR46228:SF2">
    <property type="entry name" value="KELCH REPEAT PROTEIN (AFU_ORTHOLOGUE AFUA_4G14350)"/>
    <property type="match status" value="1"/>
</dbReference>